<feature type="chain" id="PRO_5037758721" evidence="3">
    <location>
        <begin position="26"/>
        <end position="377"/>
    </location>
</feature>
<sequence>MKKPIMRSLNFALLLVVGLPMGANAAQSWQRIVMTEYGDSNVLTLETVEGLPPPGPDKVRIRVEAASASFTDVLVRKGLYGEVDEEPPLVPGYDLVGVIEAVGEGVEPALLGQRVADLSVWGAYTEYAIRPAKHLVPVPPGVDANEAVGLILSYTTAYQMLHRVASMTAGDTILVHGASGAVGSALTELANLEDIRVFGTASSAKHDYVRQRGALPIDYRSEDFVSVIAQQTDNKGVDAAFDAISLDNFKRSYEALGDNGALVTYGLYSASLAAEAGNIWSVASEFLAFQWQQFLWDWFPSEERSVTFYSITAMRAAHPDWFREDLSELMSLLADRKVSPRIWQVLPLSRASEAHELIESGVVEGKVVLVPDALLLR</sequence>
<proteinExistence type="predicted"/>
<dbReference type="EMBL" id="BMYM01000001">
    <property type="protein sequence ID" value="GHD26793.1"/>
    <property type="molecule type" value="Genomic_DNA"/>
</dbReference>
<dbReference type="PANTHER" id="PTHR48106:SF18">
    <property type="entry name" value="QUINONE OXIDOREDUCTASE PIG3"/>
    <property type="match status" value="1"/>
</dbReference>
<dbReference type="GO" id="GO:0070402">
    <property type="term" value="F:NADPH binding"/>
    <property type="evidence" value="ECO:0007669"/>
    <property type="project" value="TreeGrafter"/>
</dbReference>
<dbReference type="RefSeq" id="WP_229802538.1">
    <property type="nucleotide sequence ID" value="NZ_BMYM01000001.1"/>
</dbReference>
<feature type="domain" description="Enoyl reductase (ER)" evidence="4">
    <location>
        <begin position="38"/>
        <end position="369"/>
    </location>
</feature>
<dbReference type="Gene3D" id="3.90.180.10">
    <property type="entry name" value="Medium-chain alcohol dehydrogenases, catalytic domain"/>
    <property type="match status" value="1"/>
</dbReference>
<evidence type="ECO:0000313" key="6">
    <source>
        <dbReference type="Proteomes" id="UP000644693"/>
    </source>
</evidence>
<dbReference type="SUPFAM" id="SSF50129">
    <property type="entry name" value="GroES-like"/>
    <property type="match status" value="1"/>
</dbReference>
<keyword evidence="1" id="KW-0521">NADP</keyword>
<comment type="caution">
    <text evidence="5">The sequence shown here is derived from an EMBL/GenBank/DDBJ whole genome shotgun (WGS) entry which is preliminary data.</text>
</comment>
<dbReference type="InterPro" id="IPR036291">
    <property type="entry name" value="NAD(P)-bd_dom_sf"/>
</dbReference>
<dbReference type="PANTHER" id="PTHR48106">
    <property type="entry name" value="QUINONE OXIDOREDUCTASE PIG3-RELATED"/>
    <property type="match status" value="1"/>
</dbReference>
<dbReference type="InterPro" id="IPR020843">
    <property type="entry name" value="ER"/>
</dbReference>
<evidence type="ECO:0000256" key="1">
    <source>
        <dbReference type="ARBA" id="ARBA00022857"/>
    </source>
</evidence>
<reference evidence="5" key="2">
    <citation type="submission" date="2020-09" db="EMBL/GenBank/DDBJ databases">
        <authorList>
            <person name="Sun Q."/>
            <person name="Kim S."/>
        </authorList>
    </citation>
    <scope>NUCLEOTIDE SEQUENCE</scope>
    <source>
        <strain evidence="5">KCTC 23430</strain>
    </source>
</reference>
<dbReference type="Gene3D" id="3.40.50.720">
    <property type="entry name" value="NAD(P)-binding Rossmann-like Domain"/>
    <property type="match status" value="1"/>
</dbReference>
<dbReference type="Pfam" id="PF08240">
    <property type="entry name" value="ADH_N"/>
    <property type="match status" value="1"/>
</dbReference>
<dbReference type="InterPro" id="IPR013154">
    <property type="entry name" value="ADH-like_N"/>
</dbReference>
<keyword evidence="3" id="KW-0732">Signal</keyword>
<dbReference type="AlphaFoldDB" id="A0A919CI18"/>
<protein>
    <submittedName>
        <fullName evidence="5">Oxidoreductase</fullName>
    </submittedName>
</protein>
<evidence type="ECO:0000256" key="2">
    <source>
        <dbReference type="ARBA" id="ARBA00023002"/>
    </source>
</evidence>
<feature type="signal peptide" evidence="3">
    <location>
        <begin position="1"/>
        <end position="25"/>
    </location>
</feature>
<dbReference type="SUPFAM" id="SSF51735">
    <property type="entry name" value="NAD(P)-binding Rossmann-fold domains"/>
    <property type="match status" value="1"/>
</dbReference>
<dbReference type="Pfam" id="PF13602">
    <property type="entry name" value="ADH_zinc_N_2"/>
    <property type="match status" value="1"/>
</dbReference>
<evidence type="ECO:0000313" key="5">
    <source>
        <dbReference type="EMBL" id="GHD26793.1"/>
    </source>
</evidence>
<dbReference type="InterPro" id="IPR011032">
    <property type="entry name" value="GroES-like_sf"/>
</dbReference>
<keyword evidence="6" id="KW-1185">Reference proteome</keyword>
<dbReference type="CDD" id="cd08273">
    <property type="entry name" value="MDR8"/>
    <property type="match status" value="1"/>
</dbReference>
<dbReference type="SMART" id="SM00829">
    <property type="entry name" value="PKS_ER"/>
    <property type="match status" value="1"/>
</dbReference>
<accession>A0A919CI18</accession>
<keyword evidence="2" id="KW-0560">Oxidoreductase</keyword>
<name>A0A919CI18_9GAMM</name>
<evidence type="ECO:0000256" key="3">
    <source>
        <dbReference type="SAM" id="SignalP"/>
    </source>
</evidence>
<dbReference type="Proteomes" id="UP000644693">
    <property type="component" value="Unassembled WGS sequence"/>
</dbReference>
<dbReference type="GO" id="GO:0016651">
    <property type="term" value="F:oxidoreductase activity, acting on NAD(P)H"/>
    <property type="evidence" value="ECO:0007669"/>
    <property type="project" value="TreeGrafter"/>
</dbReference>
<evidence type="ECO:0000259" key="4">
    <source>
        <dbReference type="SMART" id="SM00829"/>
    </source>
</evidence>
<reference evidence="5" key="1">
    <citation type="journal article" date="2014" name="Int. J. Syst. Evol. Microbiol.">
        <title>Complete genome sequence of Corynebacterium casei LMG S-19264T (=DSM 44701T), isolated from a smear-ripened cheese.</title>
        <authorList>
            <consortium name="US DOE Joint Genome Institute (JGI-PGF)"/>
            <person name="Walter F."/>
            <person name="Albersmeier A."/>
            <person name="Kalinowski J."/>
            <person name="Ruckert C."/>
        </authorList>
    </citation>
    <scope>NUCLEOTIDE SEQUENCE</scope>
    <source>
        <strain evidence="5">KCTC 23430</strain>
    </source>
</reference>
<gene>
    <name evidence="5" type="ORF">GCM10007053_04180</name>
</gene>
<organism evidence="5 6">
    <name type="scientific">Parahalioglobus pacificus</name>
    <dbReference type="NCBI Taxonomy" id="930806"/>
    <lineage>
        <taxon>Bacteria</taxon>
        <taxon>Pseudomonadati</taxon>
        <taxon>Pseudomonadota</taxon>
        <taxon>Gammaproteobacteria</taxon>
        <taxon>Cellvibrionales</taxon>
        <taxon>Halieaceae</taxon>
        <taxon>Parahalioglobus</taxon>
    </lineage>
</organism>